<reference evidence="2 3" key="1">
    <citation type="submission" date="2013-08" db="EMBL/GenBank/DDBJ databases">
        <authorList>
            <person name="Huang J."/>
            <person name="Wang G."/>
        </authorList>
    </citation>
    <scope>NUCLEOTIDE SEQUENCE [LARGE SCALE GENOMIC DNA]</scope>
    <source>
        <strain evidence="2 3">BH030004</strain>
    </source>
</reference>
<dbReference type="InterPro" id="IPR013216">
    <property type="entry name" value="Methyltransf_11"/>
</dbReference>
<keyword evidence="2" id="KW-0808">Transferase</keyword>
<dbReference type="STRING" id="1385511.GCA_000425225_01274"/>
<dbReference type="PANTHER" id="PTHR45036">
    <property type="entry name" value="METHYLTRANSFERASE LIKE 7B"/>
    <property type="match status" value="1"/>
</dbReference>
<dbReference type="EMBL" id="AVPF01000047">
    <property type="protein sequence ID" value="KGX84881.1"/>
    <property type="molecule type" value="Genomic_DNA"/>
</dbReference>
<name>A0A0A5FVQ5_9BACI</name>
<dbReference type="SUPFAM" id="SSF53335">
    <property type="entry name" value="S-adenosyl-L-methionine-dependent methyltransferases"/>
    <property type="match status" value="1"/>
</dbReference>
<keyword evidence="2" id="KW-0489">Methyltransferase</keyword>
<evidence type="ECO:0000313" key="3">
    <source>
        <dbReference type="Proteomes" id="UP000030403"/>
    </source>
</evidence>
<sequence>MREAWNKVIYKIWAPVYDRFFNAGIFRKARMELFQENKIQNRDQVLLVGVGTGADLEYIHHTTQSITAIDFSPEMLQKAKEKYPNSSIQFLEMDAQNMSFDDHSFDVVIGSLILSVVPDPGQCFQEMERVLKPEGQIIIFDKFISHKRNHFTLQQLFRPVIKVLGTDVGLSFEELYQKHRHDIAIEEDKPMMLAGMYRKIILRK</sequence>
<dbReference type="RefSeq" id="WP_027445624.1">
    <property type="nucleotide sequence ID" value="NZ_AULJ01000012.1"/>
</dbReference>
<dbReference type="InterPro" id="IPR052356">
    <property type="entry name" value="Thiol_S-MT"/>
</dbReference>
<dbReference type="CDD" id="cd02440">
    <property type="entry name" value="AdoMet_MTases"/>
    <property type="match status" value="1"/>
</dbReference>
<gene>
    <name evidence="2" type="ORF">N783_15840</name>
</gene>
<feature type="domain" description="Methyltransferase type 11" evidence="1">
    <location>
        <begin position="47"/>
        <end position="139"/>
    </location>
</feature>
<dbReference type="AlphaFoldDB" id="A0A0A5FVQ5"/>
<dbReference type="Gene3D" id="3.40.50.150">
    <property type="entry name" value="Vaccinia Virus protein VP39"/>
    <property type="match status" value="1"/>
</dbReference>
<evidence type="ECO:0000259" key="1">
    <source>
        <dbReference type="Pfam" id="PF08241"/>
    </source>
</evidence>
<dbReference type="GO" id="GO:0032259">
    <property type="term" value="P:methylation"/>
    <property type="evidence" value="ECO:0007669"/>
    <property type="project" value="UniProtKB-KW"/>
</dbReference>
<dbReference type="GO" id="GO:0008757">
    <property type="term" value="F:S-adenosylmethionine-dependent methyltransferase activity"/>
    <property type="evidence" value="ECO:0007669"/>
    <property type="project" value="InterPro"/>
</dbReference>
<dbReference type="OrthoDB" id="9772751at2"/>
<dbReference type="InterPro" id="IPR029063">
    <property type="entry name" value="SAM-dependent_MTases_sf"/>
</dbReference>
<dbReference type="eggNOG" id="COG2226">
    <property type="taxonomic scope" value="Bacteria"/>
</dbReference>
<dbReference type="Proteomes" id="UP000030403">
    <property type="component" value="Unassembled WGS sequence"/>
</dbReference>
<evidence type="ECO:0000313" key="2">
    <source>
        <dbReference type="EMBL" id="KGX84881.1"/>
    </source>
</evidence>
<protein>
    <submittedName>
        <fullName evidence="2">Phosphatidylethanolamine N-methyltransferase</fullName>
    </submittedName>
</protein>
<dbReference type="Pfam" id="PF08241">
    <property type="entry name" value="Methyltransf_11"/>
    <property type="match status" value="1"/>
</dbReference>
<comment type="caution">
    <text evidence="2">The sequence shown here is derived from an EMBL/GenBank/DDBJ whole genome shotgun (WGS) entry which is preliminary data.</text>
</comment>
<keyword evidence="3" id="KW-1185">Reference proteome</keyword>
<accession>A0A0A5FVQ5</accession>
<dbReference type="PANTHER" id="PTHR45036:SF1">
    <property type="entry name" value="METHYLTRANSFERASE LIKE 7A"/>
    <property type="match status" value="1"/>
</dbReference>
<organism evidence="2 3">
    <name type="scientific">Pontibacillus marinus BH030004 = DSM 16465</name>
    <dbReference type="NCBI Taxonomy" id="1385511"/>
    <lineage>
        <taxon>Bacteria</taxon>
        <taxon>Bacillati</taxon>
        <taxon>Bacillota</taxon>
        <taxon>Bacilli</taxon>
        <taxon>Bacillales</taxon>
        <taxon>Bacillaceae</taxon>
        <taxon>Pontibacillus</taxon>
    </lineage>
</organism>
<proteinExistence type="predicted"/>